<name>A0A7H2BAY1_9MICC</name>
<dbReference type="EMBL" id="CP061539">
    <property type="protein sequence ID" value="QNV36827.1"/>
    <property type="molecule type" value="Genomic_DNA"/>
</dbReference>
<dbReference type="KEGG" id="rter:IDM49_05965"/>
<dbReference type="GeneID" id="96623776"/>
<dbReference type="RefSeq" id="WP_190723869.1">
    <property type="nucleotide sequence ID" value="NZ_CP061539.1"/>
</dbReference>
<organism evidence="1 2">
    <name type="scientific">Rothia terrae</name>
    <dbReference type="NCBI Taxonomy" id="396015"/>
    <lineage>
        <taxon>Bacteria</taxon>
        <taxon>Bacillati</taxon>
        <taxon>Actinomycetota</taxon>
        <taxon>Actinomycetes</taxon>
        <taxon>Micrococcales</taxon>
        <taxon>Micrococcaceae</taxon>
        <taxon>Rothia</taxon>
    </lineage>
</organism>
<evidence type="ECO:0008006" key="3">
    <source>
        <dbReference type="Google" id="ProtNLM"/>
    </source>
</evidence>
<protein>
    <recommendedName>
        <fullName evidence="3">DUF2797 domain-containing protein</fullName>
    </recommendedName>
</protein>
<gene>
    <name evidence="1" type="ORF">IDM49_05965</name>
</gene>
<proteinExistence type="predicted"/>
<keyword evidence="2" id="KW-1185">Reference proteome</keyword>
<reference evidence="1 2" key="1">
    <citation type="submission" date="2020-09" db="EMBL/GenBank/DDBJ databases">
        <title>Investigation of environmental microbes.</title>
        <authorList>
            <person name="Ou Y."/>
            <person name="Kang Q."/>
        </authorList>
    </citation>
    <scope>NUCLEOTIDE SEQUENCE [LARGE SCALE GENOMIC DNA]</scope>
    <source>
        <strain evidence="1 2">KJZ-14</strain>
    </source>
</reference>
<evidence type="ECO:0000313" key="2">
    <source>
        <dbReference type="Proteomes" id="UP000516404"/>
    </source>
</evidence>
<dbReference type="Proteomes" id="UP000516404">
    <property type="component" value="Chromosome"/>
</dbReference>
<sequence length="335" mass="36601">MQNLLSQAQSDTLIFRDLKWIDRSPTMVVEPLIDGTPSGELERISITPDAFIGVDFSSAALASRGISDQRFCAGYARASEEHTGFYTVACPHSATITQGKQCPQCLALDEFSAMHGIHRGARLTSAAEDYAELEHWLYIATFPDGTSKVGTASAHSKPRRLDEQAVACATYVAHANDGRQVRIWEDLVTREAGLVQAKQARAKYKAWTSPLPASEIKEAHEKAVALATWSLQEAALFEDYIEEDQIIAEKWQPSPAMKSAYSSIAEGNDGSLHTFEPLLNSPRGFYINGATGKFLVAHFGNSEAVFLVNLAEVANRAFIVTDTVTEEPTTQGALF</sequence>
<accession>A0A7H2BAY1</accession>
<dbReference type="AlphaFoldDB" id="A0A7H2BAY1"/>
<evidence type="ECO:0000313" key="1">
    <source>
        <dbReference type="EMBL" id="QNV36827.1"/>
    </source>
</evidence>